<reference evidence="2" key="1">
    <citation type="submission" date="2024-06" db="UniProtKB">
        <authorList>
            <consortium name="Ensembl"/>
        </authorList>
    </citation>
    <scope>IDENTIFICATION</scope>
</reference>
<name>M3XT87_MUSPF</name>
<dbReference type="STRING" id="9669.ENSMPUP00000002287"/>
<dbReference type="Ensembl" id="ENSMPUT00000002333.1">
    <property type="protein sequence ID" value="ENSMPUP00000002287.1"/>
    <property type="gene ID" value="ENSMPUG00000002311.1"/>
</dbReference>
<dbReference type="GeneTree" id="ENSGT00940000161309"/>
<dbReference type="PANTHER" id="PTHR23120">
    <property type="entry name" value="MAESTRO-RELATED HEAT DOMAIN-CONTAINING"/>
    <property type="match status" value="1"/>
</dbReference>
<dbReference type="EMBL" id="AEYP01113244">
    <property type="status" value="NOT_ANNOTATED_CDS"/>
    <property type="molecule type" value="Genomic_DNA"/>
</dbReference>
<protein>
    <submittedName>
        <fullName evidence="2">Maestro heat-like repeat-containing protein family member 2A</fullName>
    </submittedName>
</protein>
<dbReference type="InterPro" id="IPR055408">
    <property type="entry name" value="HEAT_MROH2B-like"/>
</dbReference>
<dbReference type="Pfam" id="PF23210">
    <property type="entry name" value="HEAT_Maestro_2"/>
    <property type="match status" value="1"/>
</dbReference>
<proteinExistence type="predicted"/>
<organism evidence="2">
    <name type="scientific">Mustela putorius furo</name>
    <name type="common">European domestic ferret</name>
    <name type="synonym">Mustela furo</name>
    <dbReference type="NCBI Taxonomy" id="9669"/>
    <lineage>
        <taxon>Eukaryota</taxon>
        <taxon>Metazoa</taxon>
        <taxon>Chordata</taxon>
        <taxon>Craniata</taxon>
        <taxon>Vertebrata</taxon>
        <taxon>Euteleostomi</taxon>
        <taxon>Mammalia</taxon>
        <taxon>Eutheria</taxon>
        <taxon>Laurasiatheria</taxon>
        <taxon>Carnivora</taxon>
        <taxon>Caniformia</taxon>
        <taxon>Musteloidea</taxon>
        <taxon>Mustelidae</taxon>
        <taxon>Mustelinae</taxon>
        <taxon>Mustela</taxon>
    </lineage>
</organism>
<feature type="domain" description="MROH2B-like HEAT-repeats" evidence="1">
    <location>
        <begin position="51"/>
        <end position="151"/>
    </location>
</feature>
<dbReference type="PANTHER" id="PTHR23120:SF14">
    <property type="entry name" value="MAESTRO HEAT-LIKE REPEAT-CONTAINING PROTEIN FAMILY MEMBER 2A"/>
    <property type="match status" value="1"/>
</dbReference>
<evidence type="ECO:0000259" key="1">
    <source>
        <dbReference type="Pfam" id="PF23210"/>
    </source>
</evidence>
<accession>M3XT87</accession>
<evidence type="ECO:0000313" key="2">
    <source>
        <dbReference type="Ensembl" id="ENSMPUP00000002287.1"/>
    </source>
</evidence>
<sequence>MLTMGANPHPVEAWGGEKAHYLTPLLLSGNKMPGTAQLGAGPHWSLGAPQVLMSSPYKGEGRGIAMLNLLRTLRQSIAPSMADMWELEIPLLVKYLEEHTEFTWNQKTWEDKLIQFLRNSLKKTRGSNWSLRLSKELNNQIESFDSPSLEKVCAQCQDR</sequence>
<dbReference type="GO" id="GO:0005737">
    <property type="term" value="C:cytoplasm"/>
    <property type="evidence" value="ECO:0007669"/>
    <property type="project" value="TreeGrafter"/>
</dbReference>
<dbReference type="AlphaFoldDB" id="M3XT87"/>
<dbReference type="HOGENOM" id="CLU_1660146_0_0_1"/>
<dbReference type="InParanoid" id="M3XT87"/>
<dbReference type="eggNOG" id="KOG2032">
    <property type="taxonomic scope" value="Eukaryota"/>
</dbReference>
<dbReference type="InterPro" id="IPR045206">
    <property type="entry name" value="Maestro_heat-like_prot"/>
</dbReference>